<keyword evidence="2" id="KW-1185">Reference proteome</keyword>
<evidence type="ECO:0000313" key="2">
    <source>
        <dbReference type="Proteomes" id="UP000789901"/>
    </source>
</evidence>
<dbReference type="Proteomes" id="UP000789901">
    <property type="component" value="Unassembled WGS sequence"/>
</dbReference>
<accession>A0ABN7XAS7</accession>
<comment type="caution">
    <text evidence="1">The sequence shown here is derived from an EMBL/GenBank/DDBJ whole genome shotgun (WGS) entry which is preliminary data.</text>
</comment>
<gene>
    <name evidence="1" type="ORF">GMARGA_LOCUS41125</name>
</gene>
<feature type="non-terminal residue" evidence="1">
    <location>
        <position position="41"/>
    </location>
</feature>
<name>A0ABN7XAS7_GIGMA</name>
<sequence length="41" mass="4717">MYSRAWKHSATLLAIHQNLPDKTELLTTNSECSNTNNTKKR</sequence>
<evidence type="ECO:0000313" key="1">
    <source>
        <dbReference type="EMBL" id="CAG8852223.1"/>
    </source>
</evidence>
<proteinExistence type="predicted"/>
<protein>
    <submittedName>
        <fullName evidence="1">27606_t:CDS:1</fullName>
    </submittedName>
</protein>
<reference evidence="1 2" key="1">
    <citation type="submission" date="2021-06" db="EMBL/GenBank/DDBJ databases">
        <authorList>
            <person name="Kallberg Y."/>
            <person name="Tangrot J."/>
            <person name="Rosling A."/>
        </authorList>
    </citation>
    <scope>NUCLEOTIDE SEQUENCE [LARGE SCALE GENOMIC DNA]</scope>
    <source>
        <strain evidence="1 2">120-4 pot B 10/14</strain>
    </source>
</reference>
<organism evidence="1 2">
    <name type="scientific">Gigaspora margarita</name>
    <dbReference type="NCBI Taxonomy" id="4874"/>
    <lineage>
        <taxon>Eukaryota</taxon>
        <taxon>Fungi</taxon>
        <taxon>Fungi incertae sedis</taxon>
        <taxon>Mucoromycota</taxon>
        <taxon>Glomeromycotina</taxon>
        <taxon>Glomeromycetes</taxon>
        <taxon>Diversisporales</taxon>
        <taxon>Gigasporaceae</taxon>
        <taxon>Gigaspora</taxon>
    </lineage>
</organism>
<dbReference type="EMBL" id="CAJVQB010110417">
    <property type="protein sequence ID" value="CAG8852223.1"/>
    <property type="molecule type" value="Genomic_DNA"/>
</dbReference>